<dbReference type="SUPFAM" id="SSF48498">
    <property type="entry name" value="Tetracyclin repressor-like, C-terminal domain"/>
    <property type="match status" value="1"/>
</dbReference>
<evidence type="ECO:0000256" key="2">
    <source>
        <dbReference type="ARBA" id="ARBA00023125"/>
    </source>
</evidence>
<evidence type="ECO:0000256" key="4">
    <source>
        <dbReference type="PROSITE-ProRule" id="PRU00335"/>
    </source>
</evidence>
<keyword evidence="7" id="KW-1185">Reference proteome</keyword>
<dbReference type="SUPFAM" id="SSF46689">
    <property type="entry name" value="Homeodomain-like"/>
    <property type="match status" value="1"/>
</dbReference>
<dbReference type="Proteomes" id="UP001244552">
    <property type="component" value="Unassembled WGS sequence"/>
</dbReference>
<dbReference type="InterPro" id="IPR036271">
    <property type="entry name" value="Tet_transcr_reg_TetR-rel_C_sf"/>
</dbReference>
<dbReference type="InterPro" id="IPR009057">
    <property type="entry name" value="Homeodomain-like_sf"/>
</dbReference>
<sequence length="210" mass="22384">MPSRGRPRSFDRDAALRQAMELFWAKGYAGTSLADLTAAMGINSPSLYAAFGCKERLFREAVELYRETEGLGAWKALDACPTARDAVDWILTQTAEFAARPGKPTGCLVVLGAVPSGGVVSDAGEGPDDPVSRDLCDRRRDNLEALARRLDRGVADGDLPPGVDSRAVATFYLTVQQGMSLQARDGATHDTLLGVARSAMAAWPALTGQK</sequence>
<organism evidence="6 7">
    <name type="scientific">Azospirillum picis</name>
    <dbReference type="NCBI Taxonomy" id="488438"/>
    <lineage>
        <taxon>Bacteria</taxon>
        <taxon>Pseudomonadati</taxon>
        <taxon>Pseudomonadota</taxon>
        <taxon>Alphaproteobacteria</taxon>
        <taxon>Rhodospirillales</taxon>
        <taxon>Azospirillaceae</taxon>
        <taxon>Azospirillum</taxon>
    </lineage>
</organism>
<evidence type="ECO:0000256" key="3">
    <source>
        <dbReference type="ARBA" id="ARBA00023163"/>
    </source>
</evidence>
<evidence type="ECO:0000256" key="1">
    <source>
        <dbReference type="ARBA" id="ARBA00023015"/>
    </source>
</evidence>
<protein>
    <submittedName>
        <fullName evidence="6">AcrR family transcriptional regulator</fullName>
    </submittedName>
</protein>
<dbReference type="PANTHER" id="PTHR47506">
    <property type="entry name" value="TRANSCRIPTIONAL REGULATORY PROTEIN"/>
    <property type="match status" value="1"/>
</dbReference>
<comment type="caution">
    <text evidence="6">The sequence shown here is derived from an EMBL/GenBank/DDBJ whole genome shotgun (WGS) entry which is preliminary data.</text>
</comment>
<keyword evidence="1" id="KW-0805">Transcription regulation</keyword>
<gene>
    <name evidence="6" type="ORF">QO018_003429</name>
</gene>
<evidence type="ECO:0000259" key="5">
    <source>
        <dbReference type="PROSITE" id="PS50977"/>
    </source>
</evidence>
<dbReference type="RefSeq" id="WP_209983517.1">
    <property type="nucleotide sequence ID" value="NZ_JAGINO010000011.1"/>
</dbReference>
<keyword evidence="2 4" id="KW-0238">DNA-binding</keyword>
<evidence type="ECO:0000313" key="6">
    <source>
        <dbReference type="EMBL" id="MDQ0534554.1"/>
    </source>
</evidence>
<dbReference type="Pfam" id="PF00440">
    <property type="entry name" value="TetR_N"/>
    <property type="match status" value="1"/>
</dbReference>
<name>A0ABU0MMT2_9PROT</name>
<dbReference type="Gene3D" id="1.10.357.10">
    <property type="entry name" value="Tetracycline Repressor, domain 2"/>
    <property type="match status" value="1"/>
</dbReference>
<dbReference type="InterPro" id="IPR001647">
    <property type="entry name" value="HTH_TetR"/>
</dbReference>
<feature type="DNA-binding region" description="H-T-H motif" evidence="4">
    <location>
        <begin position="32"/>
        <end position="51"/>
    </location>
</feature>
<reference evidence="6 7" key="1">
    <citation type="submission" date="2023-07" db="EMBL/GenBank/DDBJ databases">
        <title>Genomic Encyclopedia of Type Strains, Phase IV (KMG-IV): sequencing the most valuable type-strain genomes for metagenomic binning, comparative biology and taxonomic classification.</title>
        <authorList>
            <person name="Goeker M."/>
        </authorList>
    </citation>
    <scope>NUCLEOTIDE SEQUENCE [LARGE SCALE GENOMIC DNA]</scope>
    <source>
        <strain evidence="6 7">DSM 19922</strain>
    </source>
</reference>
<dbReference type="Gene3D" id="1.10.10.60">
    <property type="entry name" value="Homeodomain-like"/>
    <property type="match status" value="1"/>
</dbReference>
<dbReference type="PROSITE" id="PS50977">
    <property type="entry name" value="HTH_TETR_2"/>
    <property type="match status" value="1"/>
</dbReference>
<keyword evidence="3" id="KW-0804">Transcription</keyword>
<dbReference type="EMBL" id="JAUSVU010000012">
    <property type="protein sequence ID" value="MDQ0534554.1"/>
    <property type="molecule type" value="Genomic_DNA"/>
</dbReference>
<feature type="domain" description="HTH tetR-type" evidence="5">
    <location>
        <begin position="9"/>
        <end position="69"/>
    </location>
</feature>
<proteinExistence type="predicted"/>
<accession>A0ABU0MMT2</accession>
<dbReference type="PANTHER" id="PTHR47506:SF1">
    <property type="entry name" value="HTH-TYPE TRANSCRIPTIONAL REGULATOR YJDC"/>
    <property type="match status" value="1"/>
</dbReference>
<evidence type="ECO:0000313" key="7">
    <source>
        <dbReference type="Proteomes" id="UP001244552"/>
    </source>
</evidence>